<sequence>MDFGKYLSSPEYDITIITYRDIFQSCALEKSVFSDEYKQRSAILKMDMKDIKKMNLKEGAAVYLKSPAGEVIVKVMKSDSDIAHENVAYMPNSPWSNALVQVTDNDNGVPRYKHIKASIRSAGDKDITPIRNFLNFGR</sequence>
<dbReference type="GO" id="GO:0043546">
    <property type="term" value="F:molybdopterin cofactor binding"/>
    <property type="evidence" value="ECO:0007669"/>
    <property type="project" value="InterPro"/>
</dbReference>
<dbReference type="OrthoDB" id="146286at2157"/>
<name>F7XQL4_METZD</name>
<gene>
    <name evidence="2" type="ordered locus">Mzhil_0650</name>
</gene>
<evidence type="ECO:0000259" key="1">
    <source>
        <dbReference type="Pfam" id="PF01568"/>
    </source>
</evidence>
<dbReference type="InterPro" id="IPR006657">
    <property type="entry name" value="MoPterin_dinucl-bd_dom"/>
</dbReference>
<dbReference type="KEGG" id="mzh:Mzhil_0650"/>
<evidence type="ECO:0000313" key="3">
    <source>
        <dbReference type="Proteomes" id="UP000006622"/>
    </source>
</evidence>
<dbReference type="Proteomes" id="UP000006622">
    <property type="component" value="Chromosome"/>
</dbReference>
<dbReference type="InterPro" id="IPR009010">
    <property type="entry name" value="Asp_de-COase-like_dom_sf"/>
</dbReference>
<dbReference type="SUPFAM" id="SSF50692">
    <property type="entry name" value="ADC-like"/>
    <property type="match status" value="1"/>
</dbReference>
<organism evidence="2 3">
    <name type="scientific">Methanosalsum zhilinae (strain DSM 4017 / NBRC 107636 / OCM 62 / WeN5)</name>
    <name type="common">Methanohalophilus zhilinae</name>
    <dbReference type="NCBI Taxonomy" id="679901"/>
    <lineage>
        <taxon>Archaea</taxon>
        <taxon>Methanobacteriati</taxon>
        <taxon>Methanobacteriota</taxon>
        <taxon>Stenosarchaea group</taxon>
        <taxon>Methanomicrobia</taxon>
        <taxon>Methanosarcinales</taxon>
        <taxon>Methanosarcinaceae</taxon>
        <taxon>Methanosalsum</taxon>
    </lineage>
</organism>
<dbReference type="Gene3D" id="2.40.40.20">
    <property type="match status" value="1"/>
</dbReference>
<evidence type="ECO:0000313" key="2">
    <source>
        <dbReference type="EMBL" id="AEH60517.1"/>
    </source>
</evidence>
<feature type="domain" description="Molybdopterin dinucleotide-binding" evidence="1">
    <location>
        <begin position="16"/>
        <end position="115"/>
    </location>
</feature>
<protein>
    <submittedName>
        <fullName evidence="2">Molybdopterin dinucleotide-binding region</fullName>
    </submittedName>
</protein>
<dbReference type="Pfam" id="PF01568">
    <property type="entry name" value="Molydop_binding"/>
    <property type="match status" value="1"/>
</dbReference>
<keyword evidence="3" id="KW-1185">Reference proteome</keyword>
<dbReference type="AlphaFoldDB" id="F7XQL4"/>
<dbReference type="GeneID" id="10822261"/>
<dbReference type="EMBL" id="CP002101">
    <property type="protein sequence ID" value="AEH60517.1"/>
    <property type="molecule type" value="Genomic_DNA"/>
</dbReference>
<proteinExistence type="predicted"/>
<dbReference type="HOGENOM" id="CLU_123704_1_0_2"/>
<dbReference type="RefSeq" id="WP_013897956.1">
    <property type="nucleotide sequence ID" value="NC_015676.1"/>
</dbReference>
<dbReference type="STRING" id="679901.Mzhil_0650"/>
<accession>F7XQL4</accession>
<reference evidence="2" key="1">
    <citation type="submission" date="2010-07" db="EMBL/GenBank/DDBJ databases">
        <title>The complete genome of Methanosalsum zhilinae DSM 4017.</title>
        <authorList>
            <consortium name="US DOE Joint Genome Institute (JGI-PGF)"/>
            <person name="Lucas S."/>
            <person name="Copeland A."/>
            <person name="Lapidus A."/>
            <person name="Glavina del Rio T."/>
            <person name="Dalin E."/>
            <person name="Tice H."/>
            <person name="Bruce D."/>
            <person name="Goodwin L."/>
            <person name="Pitluck S."/>
            <person name="Kyrpides N."/>
            <person name="Mavromatis K."/>
            <person name="Ovchinnikova G."/>
            <person name="Daligault H."/>
            <person name="Detter J.C."/>
            <person name="Han C."/>
            <person name="Tapia R."/>
            <person name="Larimer F."/>
            <person name="Land M."/>
            <person name="Hauser L."/>
            <person name="Markowitz V."/>
            <person name="Cheng J.-F."/>
            <person name="Hugenholtz P."/>
            <person name="Woyke T."/>
            <person name="Wu D."/>
            <person name="Spring S."/>
            <person name="Schueler E."/>
            <person name="Brambilla E."/>
            <person name="Klenk H.-P."/>
            <person name="Eisen J.A."/>
        </authorList>
    </citation>
    <scope>NUCLEOTIDE SEQUENCE</scope>
    <source>
        <strain evidence="2">DSM 4017</strain>
    </source>
</reference>
<dbReference type="GO" id="GO:0016491">
    <property type="term" value="F:oxidoreductase activity"/>
    <property type="evidence" value="ECO:0007669"/>
    <property type="project" value="InterPro"/>
</dbReference>